<evidence type="ECO:0000313" key="12">
    <source>
        <dbReference type="Proteomes" id="UP001163046"/>
    </source>
</evidence>
<dbReference type="SUPFAM" id="SSF81321">
    <property type="entry name" value="Family A G protein-coupled receptor-like"/>
    <property type="match status" value="1"/>
</dbReference>
<gene>
    <name evidence="11" type="ORF">OS493_016282</name>
</gene>
<dbReference type="PROSITE" id="PS50262">
    <property type="entry name" value="G_PROTEIN_RECEP_F1_2"/>
    <property type="match status" value="1"/>
</dbReference>
<evidence type="ECO:0000256" key="6">
    <source>
        <dbReference type="ARBA" id="ARBA00023136"/>
    </source>
</evidence>
<feature type="transmembrane region" description="Helical" evidence="9">
    <location>
        <begin position="25"/>
        <end position="50"/>
    </location>
</feature>
<dbReference type="Pfam" id="PF00001">
    <property type="entry name" value="7tm_1"/>
    <property type="match status" value="1"/>
</dbReference>
<keyword evidence="4 9" id="KW-1133">Transmembrane helix</keyword>
<sequence length="172" mass="19361">MLKYPSNFSHGGNTTAFIYSLEEGIFQAVFLGIIAVLGVAGNLYICSVVYKNKNLRNPTFLFLVNLAIANIGALTLCTPFPLINSIRRRFTLERHWCLINGFLNNFFFCISIFTLSLIATQNYFTVCEATILRMAADYAQKSQVPSTGSVEPLFGVFVVITRSFRKLELHRI</sequence>
<keyword evidence="6 9" id="KW-0472">Membrane</keyword>
<dbReference type="InterPro" id="IPR000276">
    <property type="entry name" value="GPCR_Rhodpsn"/>
</dbReference>
<keyword evidence="5" id="KW-0297">G-protein coupled receptor</keyword>
<comment type="subcellular location">
    <subcellularLocation>
        <location evidence="1">Cell membrane</location>
        <topology evidence="1">Multi-pass membrane protein</topology>
    </subcellularLocation>
</comment>
<evidence type="ECO:0000259" key="10">
    <source>
        <dbReference type="PROSITE" id="PS50262"/>
    </source>
</evidence>
<evidence type="ECO:0000256" key="4">
    <source>
        <dbReference type="ARBA" id="ARBA00022989"/>
    </source>
</evidence>
<evidence type="ECO:0000256" key="9">
    <source>
        <dbReference type="SAM" id="Phobius"/>
    </source>
</evidence>
<dbReference type="CDD" id="cd00637">
    <property type="entry name" value="7tm_classA_rhodopsin-like"/>
    <property type="match status" value="1"/>
</dbReference>
<evidence type="ECO:0000256" key="1">
    <source>
        <dbReference type="ARBA" id="ARBA00004651"/>
    </source>
</evidence>
<keyword evidence="3 9" id="KW-0812">Transmembrane</keyword>
<evidence type="ECO:0000256" key="2">
    <source>
        <dbReference type="ARBA" id="ARBA00022475"/>
    </source>
</evidence>
<dbReference type="Proteomes" id="UP001163046">
    <property type="component" value="Unassembled WGS sequence"/>
</dbReference>
<dbReference type="AlphaFoldDB" id="A0A9X0A5G9"/>
<dbReference type="Gene3D" id="1.20.1070.10">
    <property type="entry name" value="Rhodopsin 7-helix transmembrane proteins"/>
    <property type="match status" value="1"/>
</dbReference>
<dbReference type="EMBL" id="MU825404">
    <property type="protein sequence ID" value="KAJ7391974.1"/>
    <property type="molecule type" value="Genomic_DNA"/>
</dbReference>
<evidence type="ECO:0000313" key="11">
    <source>
        <dbReference type="EMBL" id="KAJ7391974.1"/>
    </source>
</evidence>
<evidence type="ECO:0000256" key="5">
    <source>
        <dbReference type="ARBA" id="ARBA00023040"/>
    </source>
</evidence>
<dbReference type="GO" id="GO:0004930">
    <property type="term" value="F:G protein-coupled receptor activity"/>
    <property type="evidence" value="ECO:0007669"/>
    <property type="project" value="UniProtKB-KW"/>
</dbReference>
<feature type="transmembrane region" description="Helical" evidence="9">
    <location>
        <begin position="62"/>
        <end position="82"/>
    </location>
</feature>
<keyword evidence="2" id="KW-1003">Cell membrane</keyword>
<proteinExistence type="predicted"/>
<evidence type="ECO:0000256" key="3">
    <source>
        <dbReference type="ARBA" id="ARBA00022692"/>
    </source>
</evidence>
<accession>A0A9X0A5G9</accession>
<evidence type="ECO:0000256" key="8">
    <source>
        <dbReference type="ARBA" id="ARBA00023224"/>
    </source>
</evidence>
<organism evidence="11 12">
    <name type="scientific">Desmophyllum pertusum</name>
    <dbReference type="NCBI Taxonomy" id="174260"/>
    <lineage>
        <taxon>Eukaryota</taxon>
        <taxon>Metazoa</taxon>
        <taxon>Cnidaria</taxon>
        <taxon>Anthozoa</taxon>
        <taxon>Hexacorallia</taxon>
        <taxon>Scleractinia</taxon>
        <taxon>Caryophylliina</taxon>
        <taxon>Caryophylliidae</taxon>
        <taxon>Desmophyllum</taxon>
    </lineage>
</organism>
<keyword evidence="8" id="KW-0807">Transducer</keyword>
<dbReference type="PRINTS" id="PR00237">
    <property type="entry name" value="GPCRRHODOPSN"/>
</dbReference>
<dbReference type="InterPro" id="IPR017452">
    <property type="entry name" value="GPCR_Rhodpsn_7TM"/>
</dbReference>
<dbReference type="OrthoDB" id="5980076at2759"/>
<keyword evidence="7" id="KW-0675">Receptor</keyword>
<dbReference type="GO" id="GO:0005886">
    <property type="term" value="C:plasma membrane"/>
    <property type="evidence" value="ECO:0007669"/>
    <property type="project" value="UniProtKB-SubCell"/>
</dbReference>
<evidence type="ECO:0000256" key="7">
    <source>
        <dbReference type="ARBA" id="ARBA00023170"/>
    </source>
</evidence>
<comment type="caution">
    <text evidence="11">The sequence shown here is derived from an EMBL/GenBank/DDBJ whole genome shotgun (WGS) entry which is preliminary data.</text>
</comment>
<keyword evidence="12" id="KW-1185">Reference proteome</keyword>
<protein>
    <recommendedName>
        <fullName evidence="10">G-protein coupled receptors family 1 profile domain-containing protein</fullName>
    </recommendedName>
</protein>
<name>A0A9X0A5G9_9CNID</name>
<feature type="domain" description="G-protein coupled receptors family 1 profile" evidence="10">
    <location>
        <begin position="41"/>
        <end position="133"/>
    </location>
</feature>
<feature type="transmembrane region" description="Helical" evidence="9">
    <location>
        <begin position="102"/>
        <end position="124"/>
    </location>
</feature>
<reference evidence="11" key="1">
    <citation type="submission" date="2023-01" db="EMBL/GenBank/DDBJ databases">
        <title>Genome assembly of the deep-sea coral Lophelia pertusa.</title>
        <authorList>
            <person name="Herrera S."/>
            <person name="Cordes E."/>
        </authorList>
    </citation>
    <scope>NUCLEOTIDE SEQUENCE</scope>
    <source>
        <strain evidence="11">USNM1676648</strain>
        <tissue evidence="11">Polyp</tissue>
    </source>
</reference>
<dbReference type="PANTHER" id="PTHR22752">
    <property type="entry name" value="G PROTEIN-COUPLED RECEPTOR"/>
    <property type="match status" value="1"/>
</dbReference>